<dbReference type="Proteomes" id="UP000322530">
    <property type="component" value="Unassembled WGS sequence"/>
</dbReference>
<dbReference type="SUPFAM" id="SSF56399">
    <property type="entry name" value="ADP-ribosylation"/>
    <property type="match status" value="1"/>
</dbReference>
<feature type="compositionally biased region" description="Acidic residues" evidence="1">
    <location>
        <begin position="404"/>
        <end position="414"/>
    </location>
</feature>
<dbReference type="PROSITE" id="PS51996">
    <property type="entry name" value="TR_MART"/>
    <property type="match status" value="1"/>
</dbReference>
<name>A0A5A5TK96_9CHLR</name>
<evidence type="ECO:0000259" key="2">
    <source>
        <dbReference type="Pfam" id="PF03496"/>
    </source>
</evidence>
<evidence type="ECO:0000313" key="4">
    <source>
        <dbReference type="Proteomes" id="UP000322530"/>
    </source>
</evidence>
<dbReference type="Pfam" id="PF03496">
    <property type="entry name" value="ADPrib_exo_Tox"/>
    <property type="match status" value="1"/>
</dbReference>
<evidence type="ECO:0000313" key="3">
    <source>
        <dbReference type="EMBL" id="GCF11314.1"/>
    </source>
</evidence>
<dbReference type="GO" id="GO:0005576">
    <property type="term" value="C:extracellular region"/>
    <property type="evidence" value="ECO:0007669"/>
    <property type="project" value="InterPro"/>
</dbReference>
<gene>
    <name evidence="3" type="ORF">KDI_48780</name>
</gene>
<organism evidence="3 4">
    <name type="scientific">Dictyobacter arantiisoli</name>
    <dbReference type="NCBI Taxonomy" id="2014874"/>
    <lineage>
        <taxon>Bacteria</taxon>
        <taxon>Bacillati</taxon>
        <taxon>Chloroflexota</taxon>
        <taxon>Ktedonobacteria</taxon>
        <taxon>Ktedonobacterales</taxon>
        <taxon>Dictyobacteraceae</taxon>
        <taxon>Dictyobacter</taxon>
    </lineage>
</organism>
<sequence>MIGDSINETRESLPEHSEAISGIAKEFYQKSWEVQEQLALDDHLKNRQKDIYHLLSDSESGESAFEICLNQLSEPAKLAVKEYLDFTDPLLQRIDSAFKVEGNFNPDKVKNFFDTIYALEYMNDDLEVALFWYKEAGHAIMNKFCRNPEQFSIHDLTDDEIDDIISYSGDIGERTYCDDTPESSLEEKIALFRTTVDEALFYKDVQQSVEALDSFLSEQSLPIDTILIRDMQLGKDMQFPGLERGKQDLPSGEPGKYLKNAAFTSTSINPFHCYQDLLEEVKGEVEDTSVRLFLFAPAETPGAYIDHFASGFGEYEFLLPRSSSIRIEQIRELDTANFTELDHAILTFLPKKLIYGEIQLSPEPTQTRDDGQSSSQSEMVEDTQRSQLARGITERDVRLLYSDAQEDPQAEGEDFSLQFYRQRQKQ</sequence>
<proteinExistence type="predicted"/>
<comment type="caution">
    <text evidence="3">The sequence shown here is derived from an EMBL/GenBank/DDBJ whole genome shotgun (WGS) entry which is preliminary data.</text>
</comment>
<evidence type="ECO:0000256" key="1">
    <source>
        <dbReference type="SAM" id="MobiDB-lite"/>
    </source>
</evidence>
<dbReference type="InterPro" id="IPR003540">
    <property type="entry name" value="ADP-ribosyltransferase"/>
</dbReference>
<dbReference type="EMBL" id="BIXY01000104">
    <property type="protein sequence ID" value="GCF11314.1"/>
    <property type="molecule type" value="Genomic_DNA"/>
</dbReference>
<feature type="region of interest" description="Disordered" evidence="1">
    <location>
        <begin position="361"/>
        <end position="426"/>
    </location>
</feature>
<protein>
    <recommendedName>
        <fullName evidence="2">ADP ribosyltransferase domain-containing protein</fullName>
    </recommendedName>
</protein>
<dbReference type="RefSeq" id="WP_149404147.1">
    <property type="nucleotide sequence ID" value="NZ_BIXY01000104.1"/>
</dbReference>
<reference evidence="3 4" key="1">
    <citation type="submission" date="2019-01" db="EMBL/GenBank/DDBJ databases">
        <title>Draft genome sequence of Dictyobacter sp. Uno17.</title>
        <authorList>
            <person name="Wang C.M."/>
            <person name="Zheng Y."/>
            <person name="Sakai Y."/>
            <person name="Abe K."/>
            <person name="Yokota A."/>
            <person name="Yabe S."/>
        </authorList>
    </citation>
    <scope>NUCLEOTIDE SEQUENCE [LARGE SCALE GENOMIC DNA]</scope>
    <source>
        <strain evidence="3 4">Uno17</strain>
    </source>
</reference>
<feature type="domain" description="ADP ribosyltransferase" evidence="2">
    <location>
        <begin position="203"/>
        <end position="334"/>
    </location>
</feature>
<accession>A0A5A5TK96</accession>
<keyword evidence="4" id="KW-1185">Reference proteome</keyword>
<dbReference type="Gene3D" id="3.90.176.10">
    <property type="entry name" value="Toxin ADP-ribosyltransferase, Chain A, domain 1"/>
    <property type="match status" value="1"/>
</dbReference>
<dbReference type="AlphaFoldDB" id="A0A5A5TK96"/>